<keyword evidence="1 3" id="KW-0808">Transferase</keyword>
<dbReference type="InterPro" id="IPR041698">
    <property type="entry name" value="Methyltransf_25"/>
</dbReference>
<evidence type="ECO:0000313" key="4">
    <source>
        <dbReference type="Proteomes" id="UP000198215"/>
    </source>
</evidence>
<name>A0A1C5GQS6_9ACTN</name>
<dbReference type="Gene3D" id="3.40.50.150">
    <property type="entry name" value="Vaccinia Virus protein VP39"/>
    <property type="match status" value="1"/>
</dbReference>
<protein>
    <submittedName>
        <fullName evidence="3">Methyltransferase domain-containing protein</fullName>
    </submittedName>
</protein>
<keyword evidence="3" id="KW-0489">Methyltransferase</keyword>
<dbReference type="GO" id="GO:0032259">
    <property type="term" value="P:methylation"/>
    <property type="evidence" value="ECO:0007669"/>
    <property type="project" value="UniProtKB-KW"/>
</dbReference>
<dbReference type="Pfam" id="PF13649">
    <property type="entry name" value="Methyltransf_25"/>
    <property type="match status" value="1"/>
</dbReference>
<evidence type="ECO:0000256" key="1">
    <source>
        <dbReference type="ARBA" id="ARBA00022679"/>
    </source>
</evidence>
<dbReference type="AlphaFoldDB" id="A0A1C5GQS6"/>
<dbReference type="GO" id="GO:0008168">
    <property type="term" value="F:methyltransferase activity"/>
    <property type="evidence" value="ECO:0007669"/>
    <property type="project" value="UniProtKB-KW"/>
</dbReference>
<dbReference type="InterPro" id="IPR029063">
    <property type="entry name" value="SAM-dependent_MTases_sf"/>
</dbReference>
<gene>
    <name evidence="3" type="ORF">GA0070614_0173</name>
</gene>
<keyword evidence="4" id="KW-1185">Reference proteome</keyword>
<accession>A0A1C5GQS6</accession>
<evidence type="ECO:0000313" key="3">
    <source>
        <dbReference type="EMBL" id="SCG35471.1"/>
    </source>
</evidence>
<sequence>MARIPAPAARRRETPRRAGPRWGYGAAVRDAEFTDPRLVAVYDAECGWSADDDFFLAEVGAAPLRVLDFGCGTGRLTLALAAAGHTVTGVDPARASLAAARAKPGAERVDWVEGSREVLPVGAYDVALMTSHVAQFLTDDGQWRATLAALRAALVDGGRLLFDSRDPADRRWQRWNPVDSRRHVPLPDGGTVRVWTEVTAVRDGGLVEFCRHYRFPGGERLRSRSVLRFRDETRLRADLAAAGFRVDRVHGGWHGEAVGTGGDGELVVAATARAADKSVGSRGDGR</sequence>
<reference evidence="4" key="1">
    <citation type="submission" date="2016-06" db="EMBL/GenBank/DDBJ databases">
        <authorList>
            <person name="Varghese N."/>
            <person name="Submissions Spin"/>
        </authorList>
    </citation>
    <scope>NUCLEOTIDE SEQUENCE [LARGE SCALE GENOMIC DNA]</scope>
    <source>
        <strain evidence="4">DSM 45161</strain>
    </source>
</reference>
<dbReference type="SUPFAM" id="SSF53335">
    <property type="entry name" value="S-adenosyl-L-methionine-dependent methyltransferases"/>
    <property type="match status" value="1"/>
</dbReference>
<feature type="domain" description="Methyltransferase" evidence="2">
    <location>
        <begin position="66"/>
        <end position="158"/>
    </location>
</feature>
<dbReference type="Proteomes" id="UP000198215">
    <property type="component" value="Chromosome I"/>
</dbReference>
<proteinExistence type="predicted"/>
<evidence type="ECO:0000259" key="2">
    <source>
        <dbReference type="Pfam" id="PF13649"/>
    </source>
</evidence>
<dbReference type="PANTHER" id="PTHR43861">
    <property type="entry name" value="TRANS-ACONITATE 2-METHYLTRANSFERASE-RELATED"/>
    <property type="match status" value="1"/>
</dbReference>
<organism evidence="3 4">
    <name type="scientific">Micromonospora coxensis</name>
    <dbReference type="NCBI Taxonomy" id="356852"/>
    <lineage>
        <taxon>Bacteria</taxon>
        <taxon>Bacillati</taxon>
        <taxon>Actinomycetota</taxon>
        <taxon>Actinomycetes</taxon>
        <taxon>Micromonosporales</taxon>
        <taxon>Micromonosporaceae</taxon>
        <taxon>Micromonospora</taxon>
    </lineage>
</organism>
<dbReference type="CDD" id="cd02440">
    <property type="entry name" value="AdoMet_MTases"/>
    <property type="match status" value="1"/>
</dbReference>
<dbReference type="EMBL" id="LT607753">
    <property type="protein sequence ID" value="SCG35471.1"/>
    <property type="molecule type" value="Genomic_DNA"/>
</dbReference>